<protein>
    <submittedName>
        <fullName evidence="1">DUF4367 domain-containing protein</fullName>
    </submittedName>
</protein>
<dbReference type="AlphaFoldDB" id="A0AAD0AQ75"/>
<evidence type="ECO:0000313" key="2">
    <source>
        <dbReference type="Proteomes" id="UP000231749"/>
    </source>
</evidence>
<name>A0AAD0AQ75_9FUSO</name>
<proteinExistence type="predicted"/>
<sequence length="172" mass="18786">MKKILLISLLCLAVVSCGKKEEVKEEVAQTTEASQPADVGVPNPFEIVDTLDEAAKIAGFSLETPTEYADYNSLVIQAIADDMIEVIYFDAEKTHEGLRIRKAVGTDDISGDYNEYKEENVVKVGELEVTEKGNDGNISVATWTDGTHSYSINVDEALLNADDIAKLVETIK</sequence>
<gene>
    <name evidence="1" type="ORF">CTM86_03985</name>
</gene>
<dbReference type="PROSITE" id="PS51257">
    <property type="entry name" value="PROKAR_LIPOPROTEIN"/>
    <property type="match status" value="1"/>
</dbReference>
<evidence type="ECO:0000313" key="1">
    <source>
        <dbReference type="EMBL" id="ATV65812.1"/>
    </source>
</evidence>
<reference evidence="2" key="1">
    <citation type="submission" date="2017-11" db="EMBL/GenBank/DDBJ databases">
        <title>Genome sequencing of Fusobacterium periodonticum KCOM 1282.</title>
        <authorList>
            <person name="Kook J.-K."/>
            <person name="Park S.-N."/>
            <person name="Lim Y.K."/>
        </authorList>
    </citation>
    <scope>NUCLEOTIDE SEQUENCE [LARGE SCALE GENOMIC DNA]</scope>
    <source>
        <strain evidence="2">KCOM 1282</strain>
    </source>
</reference>
<dbReference type="EMBL" id="CP024702">
    <property type="protein sequence ID" value="ATV65812.1"/>
    <property type="molecule type" value="Genomic_DNA"/>
</dbReference>
<organism evidence="1 2">
    <name type="scientific">Fusobacterium pseudoperiodonticum</name>
    <dbReference type="NCBI Taxonomy" id="2663009"/>
    <lineage>
        <taxon>Bacteria</taxon>
        <taxon>Fusobacteriati</taxon>
        <taxon>Fusobacteriota</taxon>
        <taxon>Fusobacteriia</taxon>
        <taxon>Fusobacteriales</taxon>
        <taxon>Fusobacteriaceae</taxon>
        <taxon>Fusobacterium</taxon>
    </lineage>
</organism>
<dbReference type="Proteomes" id="UP000231749">
    <property type="component" value="Chromosome"/>
</dbReference>
<dbReference type="RefSeq" id="WP_099990478.1">
    <property type="nucleotide sequence ID" value="NZ_CP024702.1"/>
</dbReference>
<accession>A0AAD0AQ75</accession>